<dbReference type="EMBL" id="OU015566">
    <property type="protein sequence ID" value="CAG5102595.1"/>
    <property type="molecule type" value="Genomic_DNA"/>
</dbReference>
<keyword evidence="4" id="KW-1185">Reference proteome</keyword>
<evidence type="ECO:0000259" key="2">
    <source>
        <dbReference type="Pfam" id="PF13679"/>
    </source>
</evidence>
<organism evidence="3 4">
    <name type="scientific">Oikopleura dioica</name>
    <name type="common">Tunicate</name>
    <dbReference type="NCBI Taxonomy" id="34765"/>
    <lineage>
        <taxon>Eukaryota</taxon>
        <taxon>Metazoa</taxon>
        <taxon>Chordata</taxon>
        <taxon>Tunicata</taxon>
        <taxon>Appendicularia</taxon>
        <taxon>Copelata</taxon>
        <taxon>Oikopleuridae</taxon>
        <taxon>Oikopleura</taxon>
    </lineage>
</organism>
<evidence type="ECO:0000313" key="4">
    <source>
        <dbReference type="Proteomes" id="UP001158576"/>
    </source>
</evidence>
<proteinExistence type="predicted"/>
<feature type="coiled-coil region" evidence="1">
    <location>
        <begin position="48"/>
        <end position="75"/>
    </location>
</feature>
<dbReference type="Pfam" id="PF13679">
    <property type="entry name" value="Methyltransf_32"/>
    <property type="match status" value="1"/>
</dbReference>
<dbReference type="PANTHER" id="PTHR12496">
    <property type="entry name" value="CGI-41 METHYLTRANSFERASE"/>
    <property type="match status" value="1"/>
</dbReference>
<sequence>MNEFLILKDFCDEYRDFGNAHMVDFIHGDFSQKYLNSGMLGDEFRRKIDACKELIEKKLTKVEDLKKELKSENEILAPDSPKVKDMPDKKSYEISQLSHLIADVCQTTGADHVIDVGAGKGTSTEVKIDCVGDVVRPDCLPGVVSGRKSVLVGLHCCGDLSSVLCHLSEIIEEIVGLVLVPCCYHHLSEESELEGNSKIDRYSTGIARGLTKEEIANSEVQKTDICERFIGFPMSNIFRNQNLILGQNARMLACHSEDRIQSDSSLKSVFFRALLKEFLMEFFPDFAVDADGKDVRVGKIFAKAAKVEKDDRKMFEEYVKLAGKRLKIPDINEEYLKKAGEMLEKFTAGQKYEDLREIEGLRNLYAKIAEYLILADKMNFLEESVKWRKSAGIQIFDPKMSPRAYCLLAYK</sequence>
<keyword evidence="1" id="KW-0175">Coiled coil</keyword>
<dbReference type="PANTHER" id="PTHR12496:SF0">
    <property type="entry name" value="METHYLTRANSFERASE DOMAIN-CONTAINING PROTEIN"/>
    <property type="match status" value="1"/>
</dbReference>
<dbReference type="InterPro" id="IPR025714">
    <property type="entry name" value="Methyltranfer_dom"/>
</dbReference>
<dbReference type="InterPro" id="IPR052220">
    <property type="entry name" value="METTL25"/>
</dbReference>
<dbReference type="Proteomes" id="UP001158576">
    <property type="component" value="Chromosome 1"/>
</dbReference>
<evidence type="ECO:0000256" key="1">
    <source>
        <dbReference type="SAM" id="Coils"/>
    </source>
</evidence>
<gene>
    <name evidence="3" type="ORF">OKIOD_LOCUS9140</name>
</gene>
<accession>A0ABN7STX8</accession>
<reference evidence="3 4" key="1">
    <citation type="submission" date="2021-04" db="EMBL/GenBank/DDBJ databases">
        <authorList>
            <person name="Bliznina A."/>
        </authorList>
    </citation>
    <scope>NUCLEOTIDE SEQUENCE [LARGE SCALE GENOMIC DNA]</scope>
</reference>
<name>A0ABN7STX8_OIKDI</name>
<feature type="domain" description="Methyltransferase" evidence="2">
    <location>
        <begin position="148"/>
        <end position="189"/>
    </location>
</feature>
<protein>
    <submittedName>
        <fullName evidence="3">Oidioi.mRNA.OKI2018_I69.chr1.g375.t1.cds</fullName>
    </submittedName>
</protein>
<evidence type="ECO:0000313" key="3">
    <source>
        <dbReference type="EMBL" id="CAG5102595.1"/>
    </source>
</evidence>